<evidence type="ECO:0000313" key="2">
    <source>
        <dbReference type="EMBL" id="MBB4744201.1"/>
    </source>
</evidence>
<gene>
    <name evidence="2" type="ORF">BJY16_007660</name>
</gene>
<accession>A0A7W7H559</accession>
<dbReference type="EMBL" id="JACHNB010000001">
    <property type="protein sequence ID" value="MBB4744201.1"/>
    <property type="molecule type" value="Genomic_DNA"/>
</dbReference>
<evidence type="ECO:0000313" key="3">
    <source>
        <dbReference type="Proteomes" id="UP000546162"/>
    </source>
</evidence>
<reference evidence="2 3" key="1">
    <citation type="submission" date="2020-08" db="EMBL/GenBank/DDBJ databases">
        <title>Sequencing the genomes of 1000 actinobacteria strains.</title>
        <authorList>
            <person name="Klenk H.-P."/>
        </authorList>
    </citation>
    <scope>NUCLEOTIDE SEQUENCE [LARGE SCALE GENOMIC DNA]</scope>
    <source>
        <strain evidence="2 3">DSM 45809</strain>
    </source>
</reference>
<feature type="region of interest" description="Disordered" evidence="1">
    <location>
        <begin position="171"/>
        <end position="204"/>
    </location>
</feature>
<dbReference type="RefSeq" id="WP_185044395.1">
    <property type="nucleotide sequence ID" value="NZ_BAABFG010000005.1"/>
</dbReference>
<evidence type="ECO:0000256" key="1">
    <source>
        <dbReference type="SAM" id="MobiDB-lite"/>
    </source>
</evidence>
<organism evidence="2 3">
    <name type="scientific">Actinoplanes octamycinicus</name>
    <dbReference type="NCBI Taxonomy" id="135948"/>
    <lineage>
        <taxon>Bacteria</taxon>
        <taxon>Bacillati</taxon>
        <taxon>Actinomycetota</taxon>
        <taxon>Actinomycetes</taxon>
        <taxon>Micromonosporales</taxon>
        <taxon>Micromonosporaceae</taxon>
        <taxon>Actinoplanes</taxon>
    </lineage>
</organism>
<name>A0A7W7H559_9ACTN</name>
<proteinExistence type="predicted"/>
<sequence length="204" mass="21228">MEVIERNVLVRVEVRVGRACVPGVGDDAAVLDPKQANEGAGKVTPSCSSASTTSSSVNGGRRRCSISGCQKLAATSSNDAMLARVSRAQIDRDDVAAAAAVLDATAAACREYEVGAHGALRIVRALEDVEPGLTTDLVDDLDDEQAAYDQVQPEAVGEVVAEVAERLHAAIEEPPRWPQPAPSGYRPMLGNAMQSPHRAGASGA</sequence>
<keyword evidence="3" id="KW-1185">Reference proteome</keyword>
<dbReference type="Proteomes" id="UP000546162">
    <property type="component" value="Unassembled WGS sequence"/>
</dbReference>
<protein>
    <submittedName>
        <fullName evidence="2">Uncharacterized protein</fullName>
    </submittedName>
</protein>
<comment type="caution">
    <text evidence="2">The sequence shown here is derived from an EMBL/GenBank/DDBJ whole genome shotgun (WGS) entry which is preliminary data.</text>
</comment>
<dbReference type="AlphaFoldDB" id="A0A7W7H559"/>